<evidence type="ECO:0000313" key="4">
    <source>
        <dbReference type="EMBL" id="RST87439.1"/>
    </source>
</evidence>
<dbReference type="InterPro" id="IPR051016">
    <property type="entry name" value="Diverse_Substrate_AcTransf"/>
</dbReference>
<dbReference type="PANTHER" id="PTHR10545">
    <property type="entry name" value="DIAMINE N-ACETYLTRANSFERASE"/>
    <property type="match status" value="1"/>
</dbReference>
<comment type="caution">
    <text evidence="4">The sequence shown here is derived from an EMBL/GenBank/DDBJ whole genome shotgun (WGS) entry which is preliminary data.</text>
</comment>
<organism evidence="4 5">
    <name type="scientific">Aquibium carbonis</name>
    <dbReference type="NCBI Taxonomy" id="2495581"/>
    <lineage>
        <taxon>Bacteria</taxon>
        <taxon>Pseudomonadati</taxon>
        <taxon>Pseudomonadota</taxon>
        <taxon>Alphaproteobacteria</taxon>
        <taxon>Hyphomicrobiales</taxon>
        <taxon>Phyllobacteriaceae</taxon>
        <taxon>Aquibium</taxon>
    </lineage>
</organism>
<dbReference type="Gene3D" id="3.40.630.30">
    <property type="match status" value="1"/>
</dbReference>
<dbReference type="PANTHER" id="PTHR10545:SF42">
    <property type="entry name" value="ACETYLTRANSFERASE"/>
    <property type="match status" value="1"/>
</dbReference>
<dbReference type="AlphaFoldDB" id="A0A429Z159"/>
<dbReference type="PROSITE" id="PS51186">
    <property type="entry name" value="GNAT"/>
    <property type="match status" value="1"/>
</dbReference>
<name>A0A429Z159_9HYPH</name>
<evidence type="ECO:0000313" key="5">
    <source>
        <dbReference type="Proteomes" id="UP000278398"/>
    </source>
</evidence>
<dbReference type="Pfam" id="PF00583">
    <property type="entry name" value="Acetyltransf_1"/>
    <property type="match status" value="1"/>
</dbReference>
<dbReference type="GO" id="GO:0008080">
    <property type="term" value="F:N-acetyltransferase activity"/>
    <property type="evidence" value="ECO:0007669"/>
    <property type="project" value="TreeGrafter"/>
</dbReference>
<dbReference type="Proteomes" id="UP000278398">
    <property type="component" value="Unassembled WGS sequence"/>
</dbReference>
<dbReference type="EMBL" id="RWKW01000017">
    <property type="protein sequence ID" value="RST87439.1"/>
    <property type="molecule type" value="Genomic_DNA"/>
</dbReference>
<dbReference type="InterPro" id="IPR016181">
    <property type="entry name" value="Acyl_CoA_acyltransferase"/>
</dbReference>
<evidence type="ECO:0000259" key="3">
    <source>
        <dbReference type="PROSITE" id="PS51186"/>
    </source>
</evidence>
<dbReference type="RefSeq" id="WP_126698474.1">
    <property type="nucleotide sequence ID" value="NZ_RWKW01000017.1"/>
</dbReference>
<dbReference type="OrthoDB" id="9805924at2"/>
<proteinExistence type="predicted"/>
<accession>A0A429Z159</accession>
<dbReference type="InterPro" id="IPR000182">
    <property type="entry name" value="GNAT_dom"/>
</dbReference>
<sequence>MTPALVVRPLERADHAAWRRLWTDYLVFYEASVSEEVYASTWERLFDPGPFEPKGFLALVEGEPAGLVHYIFHRSCWSVEGNCYLQDLFTEKQARGGGVGAALIEAVRKAAAGRGVADVYWMTHETNATARKLYDRVARRTGFIEYDLR</sequence>
<evidence type="ECO:0000256" key="2">
    <source>
        <dbReference type="ARBA" id="ARBA00023315"/>
    </source>
</evidence>
<reference evidence="4 5" key="1">
    <citation type="submission" date="2018-12" db="EMBL/GenBank/DDBJ databases">
        <title>Mesorhizobium carbonis sp. nov., isolated from coal mine water.</title>
        <authorList>
            <person name="Xin W."/>
            <person name="Xu Z."/>
            <person name="Xiang F."/>
            <person name="Zhang J."/>
            <person name="Xi L."/>
            <person name="Liu J."/>
        </authorList>
    </citation>
    <scope>NUCLEOTIDE SEQUENCE [LARGE SCALE GENOMIC DNA]</scope>
    <source>
        <strain evidence="4 5">B2.3</strain>
    </source>
</reference>
<dbReference type="SUPFAM" id="SSF55729">
    <property type="entry name" value="Acyl-CoA N-acyltransferases (Nat)"/>
    <property type="match status" value="1"/>
</dbReference>
<evidence type="ECO:0000256" key="1">
    <source>
        <dbReference type="ARBA" id="ARBA00022679"/>
    </source>
</evidence>
<keyword evidence="5" id="KW-1185">Reference proteome</keyword>
<feature type="domain" description="N-acetyltransferase" evidence="3">
    <location>
        <begin position="5"/>
        <end position="149"/>
    </location>
</feature>
<keyword evidence="2" id="KW-0012">Acyltransferase</keyword>
<gene>
    <name evidence="4" type="ORF">EJC49_05555</name>
</gene>
<protein>
    <submittedName>
        <fullName evidence="4">GNAT family N-acetyltransferase</fullName>
    </submittedName>
</protein>
<keyword evidence="1 4" id="KW-0808">Transferase</keyword>
<dbReference type="CDD" id="cd04301">
    <property type="entry name" value="NAT_SF"/>
    <property type="match status" value="1"/>
</dbReference>